<evidence type="ECO:0000313" key="2">
    <source>
        <dbReference type="EMBL" id="KAJ9552634.1"/>
    </source>
</evidence>
<organism evidence="2 3">
    <name type="scientific">Centaurea solstitialis</name>
    <name type="common">yellow star-thistle</name>
    <dbReference type="NCBI Taxonomy" id="347529"/>
    <lineage>
        <taxon>Eukaryota</taxon>
        <taxon>Viridiplantae</taxon>
        <taxon>Streptophyta</taxon>
        <taxon>Embryophyta</taxon>
        <taxon>Tracheophyta</taxon>
        <taxon>Spermatophyta</taxon>
        <taxon>Magnoliopsida</taxon>
        <taxon>eudicotyledons</taxon>
        <taxon>Gunneridae</taxon>
        <taxon>Pentapetalae</taxon>
        <taxon>asterids</taxon>
        <taxon>campanulids</taxon>
        <taxon>Asterales</taxon>
        <taxon>Asteraceae</taxon>
        <taxon>Carduoideae</taxon>
        <taxon>Cardueae</taxon>
        <taxon>Centaureinae</taxon>
        <taxon>Centaurea</taxon>
    </lineage>
</organism>
<feature type="region of interest" description="Disordered" evidence="1">
    <location>
        <begin position="42"/>
        <end position="61"/>
    </location>
</feature>
<sequence length="288" mass="31417">MSSSKTHCDKSIAGQAEQNPRGQINSIVLRDGKILGEVEPKKKGAAPKINEGEKTTQVGNSPVEGMVEVPTQAPILAQAPIVPFPSRLAKAKLEAKFSNNYTSQFRLWMLLPRFLLYAKFLKDLISTKRRSGIVLFEECSALITTVFPEKLGDPGSFSIPCFISGLSIHQALCDLRASVRLTPLTIASKGGVEGHKNISFQLADRSIKYPVGVLEDLPLQVGNFIIPCDFVVLEMIEDINTPIILGRPFLANAGTIIDVKNGKLSLNVGREKVEFELRKSMGLPSVGF</sequence>
<dbReference type="InterPro" id="IPR021109">
    <property type="entry name" value="Peptidase_aspartic_dom_sf"/>
</dbReference>
<comment type="caution">
    <text evidence="2">The sequence shown here is derived from an EMBL/GenBank/DDBJ whole genome shotgun (WGS) entry which is preliminary data.</text>
</comment>
<dbReference type="PANTHER" id="PTHR33067:SF31">
    <property type="entry name" value="RNA-DIRECTED DNA POLYMERASE"/>
    <property type="match status" value="1"/>
</dbReference>
<gene>
    <name evidence="2" type="ORF">OSB04_016679</name>
</gene>
<dbReference type="Gene3D" id="2.40.70.10">
    <property type="entry name" value="Acid Proteases"/>
    <property type="match status" value="1"/>
</dbReference>
<feature type="compositionally biased region" description="Basic and acidic residues" evidence="1">
    <location>
        <begin position="1"/>
        <end position="10"/>
    </location>
</feature>
<name>A0AA38WJZ0_9ASTR</name>
<dbReference type="EMBL" id="JARYMX010000004">
    <property type="protein sequence ID" value="KAJ9552634.1"/>
    <property type="molecule type" value="Genomic_DNA"/>
</dbReference>
<protein>
    <submittedName>
        <fullName evidence="2">Uncharacterized protein</fullName>
    </submittedName>
</protein>
<dbReference type="PANTHER" id="PTHR33067">
    <property type="entry name" value="RNA-DIRECTED DNA POLYMERASE-RELATED"/>
    <property type="match status" value="1"/>
</dbReference>
<feature type="region of interest" description="Disordered" evidence="1">
    <location>
        <begin position="1"/>
        <end position="23"/>
    </location>
</feature>
<proteinExistence type="predicted"/>
<dbReference type="AlphaFoldDB" id="A0AA38WJZ0"/>
<reference evidence="2" key="1">
    <citation type="submission" date="2023-03" db="EMBL/GenBank/DDBJ databases">
        <title>Chromosome-scale reference genome and RAD-based genetic map of yellow starthistle (Centaurea solstitialis) reveal putative structural variation and QTLs associated with invader traits.</title>
        <authorList>
            <person name="Reatini B."/>
            <person name="Cang F.A."/>
            <person name="Jiang Q."/>
            <person name="Mckibben M.T.W."/>
            <person name="Barker M.S."/>
            <person name="Rieseberg L.H."/>
            <person name="Dlugosch K.M."/>
        </authorList>
    </citation>
    <scope>NUCLEOTIDE SEQUENCE</scope>
    <source>
        <strain evidence="2">CAN-66</strain>
        <tissue evidence="2">Leaf</tissue>
    </source>
</reference>
<dbReference type="Proteomes" id="UP001172457">
    <property type="component" value="Chromosome 4"/>
</dbReference>
<evidence type="ECO:0000313" key="3">
    <source>
        <dbReference type="Proteomes" id="UP001172457"/>
    </source>
</evidence>
<keyword evidence="3" id="KW-1185">Reference proteome</keyword>
<dbReference type="CDD" id="cd00303">
    <property type="entry name" value="retropepsin_like"/>
    <property type="match status" value="1"/>
</dbReference>
<evidence type="ECO:0000256" key="1">
    <source>
        <dbReference type="SAM" id="MobiDB-lite"/>
    </source>
</evidence>
<accession>A0AA38WJZ0</accession>